<dbReference type="AlphaFoldDB" id="X1NGM1"/>
<gene>
    <name evidence="1" type="ORF">S06H3_34362</name>
</gene>
<organism evidence="1">
    <name type="scientific">marine sediment metagenome</name>
    <dbReference type="NCBI Taxonomy" id="412755"/>
    <lineage>
        <taxon>unclassified sequences</taxon>
        <taxon>metagenomes</taxon>
        <taxon>ecological metagenomes</taxon>
    </lineage>
</organism>
<feature type="non-terminal residue" evidence="1">
    <location>
        <position position="132"/>
    </location>
</feature>
<reference evidence="1" key="1">
    <citation type="journal article" date="2014" name="Front. Microbiol.">
        <title>High frequency of phylogenetically diverse reductive dehalogenase-homologous genes in deep subseafloor sedimentary metagenomes.</title>
        <authorList>
            <person name="Kawai M."/>
            <person name="Futagami T."/>
            <person name="Toyoda A."/>
            <person name="Takaki Y."/>
            <person name="Nishi S."/>
            <person name="Hori S."/>
            <person name="Arai W."/>
            <person name="Tsubouchi T."/>
            <person name="Morono Y."/>
            <person name="Uchiyama I."/>
            <person name="Ito T."/>
            <person name="Fujiyama A."/>
            <person name="Inagaki F."/>
            <person name="Takami H."/>
        </authorList>
    </citation>
    <scope>NUCLEOTIDE SEQUENCE</scope>
    <source>
        <strain evidence="1">Expedition CK06-06</strain>
    </source>
</reference>
<dbReference type="EMBL" id="BARV01020619">
    <property type="protein sequence ID" value="GAI29351.1"/>
    <property type="molecule type" value="Genomic_DNA"/>
</dbReference>
<name>X1NGM1_9ZZZZ</name>
<dbReference type="PROSITE" id="PS51257">
    <property type="entry name" value="PROKAR_LIPOPROTEIN"/>
    <property type="match status" value="1"/>
</dbReference>
<proteinExistence type="predicted"/>
<accession>X1NGM1</accession>
<comment type="caution">
    <text evidence="1">The sequence shown here is derived from an EMBL/GenBank/DDBJ whole genome shotgun (WGS) entry which is preliminary data.</text>
</comment>
<evidence type="ECO:0000313" key="1">
    <source>
        <dbReference type="EMBL" id="GAI29351.1"/>
    </source>
</evidence>
<protein>
    <submittedName>
        <fullName evidence="1">Uncharacterized protein</fullName>
    </submittedName>
</protein>
<sequence length="132" mass="14627">MKKILSISLVLLVFGLFGSSGCESLQSFLPWAEQVEPEPQQPEKFFWDRDHEPIAIAPITAVPAPVAVPAPAEGPVVIEPKKLVVLGETGPRVISMTYPWPECGIIRLDKTVPKEAELNRTFDYFIIITNLT</sequence>